<feature type="compositionally biased region" description="Low complexity" evidence="1">
    <location>
        <begin position="167"/>
        <end position="198"/>
    </location>
</feature>
<gene>
    <name evidence="2" type="ORF">PMZ80_010774</name>
</gene>
<sequence>MFMASSLAMLATAQEASSTAEIFFPVAEGDQPYDASIIAQDAAATTMAIVCASPTVVSCDFPSPMTVTVGPSTFHHNPTGIWNIIGEIDCTLTNSGKEGGVCGMTAGVYDEDDLNSATTRSDNGWLDISTPAPSSETSTFSFSTGTELGSITITMAAQEVQATATSTSATGTAMGSGSTSSAGAATSGSSNPTASATARTSSNGAGQIGGVVLSSACVGSMLLLAVLW</sequence>
<feature type="compositionally biased region" description="Low complexity" evidence="1">
    <location>
        <begin position="129"/>
        <end position="141"/>
    </location>
</feature>
<reference evidence="2 3" key="1">
    <citation type="journal article" date="2023" name="Res Sq">
        <title>Genomic and morphological characterization of Knufia obscura isolated from the Mars 2020 spacecraft assembly facility.</title>
        <authorList>
            <person name="Chander A.M."/>
            <person name="Teixeira M.M."/>
            <person name="Singh N.K."/>
            <person name="Williams M.P."/>
            <person name="Parker C.W."/>
            <person name="Leo P."/>
            <person name="Stajich J.E."/>
            <person name="Torok T."/>
            <person name="Tighe S."/>
            <person name="Mason C.E."/>
            <person name="Venkateswaran K."/>
        </authorList>
    </citation>
    <scope>NUCLEOTIDE SEQUENCE [LARGE SCALE GENOMIC DNA]</scope>
    <source>
        <strain evidence="2 3">CCFEE 5817</strain>
    </source>
</reference>
<comment type="caution">
    <text evidence="2">The sequence shown here is derived from an EMBL/GenBank/DDBJ whole genome shotgun (WGS) entry which is preliminary data.</text>
</comment>
<organism evidence="2 3">
    <name type="scientific">Knufia obscura</name>
    <dbReference type="NCBI Taxonomy" id="1635080"/>
    <lineage>
        <taxon>Eukaryota</taxon>
        <taxon>Fungi</taxon>
        <taxon>Dikarya</taxon>
        <taxon>Ascomycota</taxon>
        <taxon>Pezizomycotina</taxon>
        <taxon>Eurotiomycetes</taxon>
        <taxon>Chaetothyriomycetidae</taxon>
        <taxon>Chaetothyriales</taxon>
        <taxon>Trichomeriaceae</taxon>
        <taxon>Knufia</taxon>
    </lineage>
</organism>
<proteinExistence type="predicted"/>
<dbReference type="PANTHER" id="PTHR40640:SF1">
    <property type="entry name" value="ANCHORED GLYCOPROTEIN, PUTATIVE (AFU_ORTHOLOGUE AFUA_8G04860)-RELATED"/>
    <property type="match status" value="1"/>
</dbReference>
<evidence type="ECO:0008006" key="4">
    <source>
        <dbReference type="Google" id="ProtNLM"/>
    </source>
</evidence>
<dbReference type="EMBL" id="JAVHJV010000020">
    <property type="protein sequence ID" value="KAK5937025.1"/>
    <property type="molecule type" value="Genomic_DNA"/>
</dbReference>
<evidence type="ECO:0000313" key="3">
    <source>
        <dbReference type="Proteomes" id="UP001334248"/>
    </source>
</evidence>
<accession>A0ABR0R9V4</accession>
<evidence type="ECO:0000256" key="1">
    <source>
        <dbReference type="SAM" id="MobiDB-lite"/>
    </source>
</evidence>
<feature type="region of interest" description="Disordered" evidence="1">
    <location>
        <begin position="167"/>
        <end position="202"/>
    </location>
</feature>
<feature type="region of interest" description="Disordered" evidence="1">
    <location>
        <begin position="120"/>
        <end position="141"/>
    </location>
</feature>
<keyword evidence="3" id="KW-1185">Reference proteome</keyword>
<dbReference type="GeneID" id="90004223"/>
<evidence type="ECO:0000313" key="2">
    <source>
        <dbReference type="EMBL" id="KAK5937025.1"/>
    </source>
</evidence>
<dbReference type="RefSeq" id="XP_064725115.1">
    <property type="nucleotide sequence ID" value="XM_064879162.1"/>
</dbReference>
<dbReference type="Proteomes" id="UP001334248">
    <property type="component" value="Unassembled WGS sequence"/>
</dbReference>
<protein>
    <recommendedName>
        <fullName evidence="4">GPI anchored protein</fullName>
    </recommendedName>
</protein>
<name>A0ABR0R9V4_9EURO</name>
<dbReference type="PANTHER" id="PTHR40640">
    <property type="entry name" value="ANCHORED GLYCOPROTEIN, PUTATIVE (AFU_ORTHOLOGUE AFUA_8G04860)-RELATED"/>
    <property type="match status" value="1"/>
</dbReference>